<evidence type="ECO:0000313" key="2">
    <source>
        <dbReference type="EMBL" id="JAR89321.1"/>
    </source>
</evidence>
<sequence length="135" mass="14889">MSFLCSCWRPYSLSLLASCWAFFLSRQAREASLFFSLRDLWRALKGSSLTGVRSLMTRPSLRSSSPMLYSLRGLGVRSLPSPRRALPACFTPSRWHSGLNTGSVTSWSTCGSAESRAIDSRGPLGPLACTLYCQK</sequence>
<dbReference type="AlphaFoldDB" id="A0A147BEW5"/>
<keyword evidence="1" id="KW-0732">Signal</keyword>
<feature type="chain" id="PRO_5007542120" evidence="1">
    <location>
        <begin position="22"/>
        <end position="135"/>
    </location>
</feature>
<protein>
    <submittedName>
        <fullName evidence="2">Putative secreted protein</fullName>
    </submittedName>
</protein>
<name>A0A147BEW5_IXORI</name>
<proteinExistence type="predicted"/>
<evidence type="ECO:0000256" key="1">
    <source>
        <dbReference type="SAM" id="SignalP"/>
    </source>
</evidence>
<reference evidence="2" key="1">
    <citation type="journal article" date="2018" name="PLoS Negl. Trop. Dis.">
        <title>Sialome diversity of ticks revealed by RNAseq of single tick salivary glands.</title>
        <authorList>
            <person name="Perner J."/>
            <person name="Kropackova S."/>
            <person name="Kopacek P."/>
            <person name="Ribeiro J.M."/>
        </authorList>
    </citation>
    <scope>NUCLEOTIDE SEQUENCE</scope>
    <source>
        <strain evidence="2">Siblings of single egg batch collected in Ceske Budejovice</strain>
        <tissue evidence="2">Salivary glands</tissue>
    </source>
</reference>
<dbReference type="EMBL" id="GEGO01006083">
    <property type="protein sequence ID" value="JAR89321.1"/>
    <property type="molecule type" value="Transcribed_RNA"/>
</dbReference>
<feature type="signal peptide" evidence="1">
    <location>
        <begin position="1"/>
        <end position="21"/>
    </location>
</feature>
<organism evidence="2">
    <name type="scientific">Ixodes ricinus</name>
    <name type="common">Common tick</name>
    <name type="synonym">Acarus ricinus</name>
    <dbReference type="NCBI Taxonomy" id="34613"/>
    <lineage>
        <taxon>Eukaryota</taxon>
        <taxon>Metazoa</taxon>
        <taxon>Ecdysozoa</taxon>
        <taxon>Arthropoda</taxon>
        <taxon>Chelicerata</taxon>
        <taxon>Arachnida</taxon>
        <taxon>Acari</taxon>
        <taxon>Parasitiformes</taxon>
        <taxon>Ixodida</taxon>
        <taxon>Ixodoidea</taxon>
        <taxon>Ixodidae</taxon>
        <taxon>Ixodinae</taxon>
        <taxon>Ixodes</taxon>
    </lineage>
</organism>
<accession>A0A147BEW5</accession>